<gene>
    <name evidence="2" type="ORF">OIU77_011860</name>
</gene>
<feature type="compositionally biased region" description="Polar residues" evidence="1">
    <location>
        <begin position="84"/>
        <end position="93"/>
    </location>
</feature>
<evidence type="ECO:0000313" key="3">
    <source>
        <dbReference type="Proteomes" id="UP001141253"/>
    </source>
</evidence>
<proteinExistence type="predicted"/>
<dbReference type="Proteomes" id="UP001141253">
    <property type="component" value="Chromosome 8"/>
</dbReference>
<reference evidence="2" key="2">
    <citation type="journal article" date="2023" name="Int. J. Mol. Sci.">
        <title>De Novo Assembly and Annotation of 11 Diverse Shrub Willow (Salix) Genomes Reveals Novel Gene Organization in Sex-Linked Regions.</title>
        <authorList>
            <person name="Hyden B."/>
            <person name="Feng K."/>
            <person name="Yates T.B."/>
            <person name="Jawdy S."/>
            <person name="Cereghino C."/>
            <person name="Smart L.B."/>
            <person name="Muchero W."/>
        </authorList>
    </citation>
    <scope>NUCLEOTIDE SEQUENCE</scope>
    <source>
        <tissue evidence="2">Shoot tip</tissue>
    </source>
</reference>
<sequence length="101" mass="11496">MIFTRRTRISSLWKCVLRKIMFYLFIFMKKNSCFLKSSVVTPSLSRISFSIPSAGETPPPEHLCEGAGAQKIEDDPVGRRQRCIQKQESNSGPKTALKLKF</sequence>
<keyword evidence="3" id="KW-1185">Reference proteome</keyword>
<feature type="region of interest" description="Disordered" evidence="1">
    <location>
        <begin position="74"/>
        <end position="101"/>
    </location>
</feature>
<comment type="caution">
    <text evidence="2">The sequence shown here is derived from an EMBL/GenBank/DDBJ whole genome shotgun (WGS) entry which is preliminary data.</text>
</comment>
<accession>A0ABQ9A2D2</accession>
<organism evidence="2 3">
    <name type="scientific">Salix suchowensis</name>
    <dbReference type="NCBI Taxonomy" id="1278906"/>
    <lineage>
        <taxon>Eukaryota</taxon>
        <taxon>Viridiplantae</taxon>
        <taxon>Streptophyta</taxon>
        <taxon>Embryophyta</taxon>
        <taxon>Tracheophyta</taxon>
        <taxon>Spermatophyta</taxon>
        <taxon>Magnoliopsida</taxon>
        <taxon>eudicotyledons</taxon>
        <taxon>Gunneridae</taxon>
        <taxon>Pentapetalae</taxon>
        <taxon>rosids</taxon>
        <taxon>fabids</taxon>
        <taxon>Malpighiales</taxon>
        <taxon>Salicaceae</taxon>
        <taxon>Saliceae</taxon>
        <taxon>Salix</taxon>
    </lineage>
</organism>
<evidence type="ECO:0000313" key="2">
    <source>
        <dbReference type="EMBL" id="KAJ6321855.1"/>
    </source>
</evidence>
<dbReference type="EMBL" id="JAPFFI010000023">
    <property type="protein sequence ID" value="KAJ6321855.1"/>
    <property type="molecule type" value="Genomic_DNA"/>
</dbReference>
<name>A0ABQ9A2D2_9ROSI</name>
<reference evidence="2" key="1">
    <citation type="submission" date="2022-10" db="EMBL/GenBank/DDBJ databases">
        <authorList>
            <person name="Hyden B.L."/>
            <person name="Feng K."/>
            <person name="Yates T."/>
            <person name="Jawdy S."/>
            <person name="Smart L.B."/>
            <person name="Muchero W."/>
        </authorList>
    </citation>
    <scope>NUCLEOTIDE SEQUENCE</scope>
    <source>
        <tissue evidence="2">Shoot tip</tissue>
    </source>
</reference>
<protein>
    <submittedName>
        <fullName evidence="2">Uncharacterized protein</fullName>
    </submittedName>
</protein>
<evidence type="ECO:0000256" key="1">
    <source>
        <dbReference type="SAM" id="MobiDB-lite"/>
    </source>
</evidence>